<dbReference type="PANTHER" id="PTHR23512:SF3">
    <property type="entry name" value="MAJOR FACILITATOR SUPERFAMILY DOMAIN-CONTAINING PROTEIN 1"/>
    <property type="match status" value="1"/>
</dbReference>
<evidence type="ECO:0000256" key="18">
    <source>
        <dbReference type="ARBA" id="ARBA00044903"/>
    </source>
</evidence>
<comment type="catalytic activity">
    <reaction evidence="11">
        <text>L-alpha-aminoacyl-L-arginine(out) = L-alpha-aminoacyl-L-arginine(in)</text>
        <dbReference type="Rhea" id="RHEA:79367"/>
        <dbReference type="ChEBI" id="CHEBI:229968"/>
    </reaction>
</comment>
<evidence type="ECO:0000313" key="28">
    <source>
        <dbReference type="EMBL" id="GHE87923.1"/>
    </source>
</evidence>
<evidence type="ECO:0000256" key="26">
    <source>
        <dbReference type="SAM" id="Phobius"/>
    </source>
</evidence>
<dbReference type="EMBL" id="BNAU01000002">
    <property type="protein sequence ID" value="GHE87923.1"/>
    <property type="molecule type" value="Genomic_DNA"/>
</dbReference>
<keyword evidence="5 26" id="KW-0812">Transmembrane</keyword>
<evidence type="ECO:0000256" key="24">
    <source>
        <dbReference type="ARBA" id="ARBA00045709"/>
    </source>
</evidence>
<feature type="transmembrane region" description="Helical" evidence="26">
    <location>
        <begin position="158"/>
        <end position="186"/>
    </location>
</feature>
<evidence type="ECO:0000256" key="12">
    <source>
        <dbReference type="ARBA" id="ARBA00044884"/>
    </source>
</evidence>
<evidence type="ECO:0000256" key="4">
    <source>
        <dbReference type="ARBA" id="ARBA00022448"/>
    </source>
</evidence>
<evidence type="ECO:0000259" key="27">
    <source>
        <dbReference type="PROSITE" id="PS50850"/>
    </source>
</evidence>
<evidence type="ECO:0000256" key="9">
    <source>
        <dbReference type="ARBA" id="ARBA00044876"/>
    </source>
</evidence>
<evidence type="ECO:0000256" key="16">
    <source>
        <dbReference type="ARBA" id="ARBA00044899"/>
    </source>
</evidence>
<feature type="transmembrane region" description="Helical" evidence="26">
    <location>
        <begin position="336"/>
        <end position="360"/>
    </location>
</feature>
<comment type="catalytic activity">
    <reaction evidence="18">
        <text>L-arginyl-glycine(out) = L-arginyl-glycine(in)</text>
        <dbReference type="Rhea" id="RHEA:79391"/>
        <dbReference type="ChEBI" id="CHEBI:229955"/>
    </reaction>
</comment>
<keyword evidence="8" id="KW-0458">Lysosome</keyword>
<comment type="catalytic activity">
    <reaction evidence="21">
        <text>L-lysyl-glycine(out) = L-lysyl-glycine(in)</text>
        <dbReference type="Rhea" id="RHEA:79407"/>
        <dbReference type="ChEBI" id="CHEBI:191202"/>
    </reaction>
</comment>
<organism evidence="28 29">
    <name type="scientific">Amycolatopsis deserti</name>
    <dbReference type="NCBI Taxonomy" id="185696"/>
    <lineage>
        <taxon>Bacteria</taxon>
        <taxon>Bacillati</taxon>
        <taxon>Actinomycetota</taxon>
        <taxon>Actinomycetes</taxon>
        <taxon>Pseudonocardiales</taxon>
        <taxon>Pseudonocardiaceae</taxon>
        <taxon>Amycolatopsis</taxon>
    </lineage>
</organism>
<comment type="catalytic activity">
    <reaction evidence="12">
        <text>L-alpha-aminoacyl-L-histidine(out) = L-alpha-aminoacyl-L-histidine(in)</text>
        <dbReference type="Rhea" id="RHEA:79375"/>
        <dbReference type="ChEBI" id="CHEBI:229967"/>
    </reaction>
</comment>
<sequence length="466" mass="49051">MRASPCRIVAYPFREESFVPPQQAPVTGQASRRSWFIWFTAAIVYLLSVFHRTSFGVAGLEAADRFGVGAAALSTFTVLQVGVYAAMQIPTGVLVDRFGPRKVLTAALLFLGLGQILVAVADTYALGLLARGVLGFGDALTFVSVLRLIAAHFPGRQYAVVTSFTTAIGFLGNLAATVPLTLLLAGPGWTPTFLAAGLVTAIYSAVVAGRVRDTPAGATPKAGPVNARQLARQVRTAWRVPGTRLGFWVHFSTMFAPNVLTLLWGVPFLVQGQGRPAATASALLTVFVFGSMIGGPLVGSIISARPGARMPLVLGYLAGAAAVWAVLLSWPGQIPVGVLVPAFAFLSLGGPASMIGFALARDYNPLSRVGTATGVVNVGGFVATTVTALVIGVLLQLTGGQFRLALLAVVAMLALGTFRMLVWWLRARAELFAAQERGEHVPVQVRRHVWDAPARKVSARKVPTAA</sequence>
<reference evidence="29" key="1">
    <citation type="journal article" date="2019" name="Int. J. Syst. Evol. Microbiol.">
        <title>The Global Catalogue of Microorganisms (GCM) 10K type strain sequencing project: providing services to taxonomists for standard genome sequencing and annotation.</title>
        <authorList>
            <consortium name="The Broad Institute Genomics Platform"/>
            <consortium name="The Broad Institute Genome Sequencing Center for Infectious Disease"/>
            <person name="Wu L."/>
            <person name="Ma J."/>
        </authorList>
    </citation>
    <scope>NUCLEOTIDE SEQUENCE [LARGE SCALE GENOMIC DNA]</scope>
    <source>
        <strain evidence="29">CGMCC 4.7677</strain>
    </source>
</reference>
<comment type="catalytic activity">
    <reaction evidence="19">
        <text>L-histidyl-L-alpha-amino acid(out) = L-histidyl-L-alpha-amino acid(in)</text>
        <dbReference type="Rhea" id="RHEA:79379"/>
        <dbReference type="ChEBI" id="CHEBI:229964"/>
    </reaction>
</comment>
<evidence type="ECO:0000256" key="19">
    <source>
        <dbReference type="ARBA" id="ARBA00044912"/>
    </source>
</evidence>
<comment type="function">
    <text evidence="24">Lysosomal dipeptide uniporter that selectively exports lysine, arginine or histidine-containing dipeptides with a net positive charge from the lysosome lumen into the cytosol. Could play a role in a specific type of protein O-glycosylation indirectly regulating macrophages migration and tissue invasion. Also essential for liver homeostasis.</text>
</comment>
<dbReference type="PANTHER" id="PTHR23512">
    <property type="entry name" value="MAJOR FACILITATOR SUPERFAMILY DOMAIN-CONTAINING PROTEIN 1"/>
    <property type="match status" value="1"/>
</dbReference>
<comment type="subcellular location">
    <subcellularLocation>
        <location evidence="2">Cell membrane</location>
        <topology evidence="2">Multi-pass membrane protein</topology>
    </subcellularLocation>
    <subcellularLocation>
        <location evidence="1">Lysosome membrane</location>
        <topology evidence="1">Multi-pass membrane protein</topology>
    </subcellularLocation>
</comment>
<comment type="catalytic activity">
    <reaction evidence="9">
        <text>L-lysyl-L-alanine(out) = L-lysyl-L-alanine(in)</text>
        <dbReference type="Rhea" id="RHEA:79399"/>
        <dbReference type="ChEBI" id="CHEBI:229954"/>
    </reaction>
</comment>
<dbReference type="Pfam" id="PF07690">
    <property type="entry name" value="MFS_1"/>
    <property type="match status" value="1"/>
</dbReference>
<dbReference type="InterPro" id="IPR036259">
    <property type="entry name" value="MFS_trans_sf"/>
</dbReference>
<evidence type="ECO:0000313" key="29">
    <source>
        <dbReference type="Proteomes" id="UP000605897"/>
    </source>
</evidence>
<dbReference type="InterPro" id="IPR020846">
    <property type="entry name" value="MFS_dom"/>
</dbReference>
<comment type="catalytic activity">
    <reaction evidence="13">
        <text>L-lysyl-L-alpha-amino acid(out) = L-lysyl-L-alpha-amino acid(in)</text>
        <dbReference type="Rhea" id="RHEA:79387"/>
        <dbReference type="ChEBI" id="CHEBI:229965"/>
    </reaction>
</comment>
<evidence type="ECO:0000256" key="20">
    <source>
        <dbReference type="ARBA" id="ARBA00044919"/>
    </source>
</evidence>
<evidence type="ECO:0000256" key="21">
    <source>
        <dbReference type="ARBA" id="ARBA00044924"/>
    </source>
</evidence>
<proteinExistence type="inferred from homology"/>
<evidence type="ECO:0000256" key="5">
    <source>
        <dbReference type="ARBA" id="ARBA00022692"/>
    </source>
</evidence>
<dbReference type="PROSITE" id="PS50850">
    <property type="entry name" value="MFS"/>
    <property type="match status" value="1"/>
</dbReference>
<evidence type="ECO:0000256" key="7">
    <source>
        <dbReference type="ARBA" id="ARBA00023136"/>
    </source>
</evidence>
<evidence type="ECO:0000256" key="15">
    <source>
        <dbReference type="ARBA" id="ARBA00044898"/>
    </source>
</evidence>
<comment type="catalytic activity">
    <reaction evidence="10">
        <text>L-histidyl-glycine(out) = L-histidyl-glycine(in)</text>
        <dbReference type="Rhea" id="RHEA:79395"/>
        <dbReference type="ChEBI" id="CHEBI:229957"/>
    </reaction>
</comment>
<comment type="catalytic activity">
    <reaction evidence="16">
        <text>L-arginyl-L-alpha-amino acid(out) = L-arginyl-L-alpha-amino acid(in)</text>
        <dbReference type="Rhea" id="RHEA:79371"/>
        <dbReference type="ChEBI" id="CHEBI:84315"/>
    </reaction>
</comment>
<evidence type="ECO:0000256" key="22">
    <source>
        <dbReference type="ARBA" id="ARBA00044985"/>
    </source>
</evidence>
<feature type="transmembrane region" description="Helical" evidence="26">
    <location>
        <begin position="66"/>
        <end position="87"/>
    </location>
</feature>
<evidence type="ECO:0000256" key="1">
    <source>
        <dbReference type="ARBA" id="ARBA00004155"/>
    </source>
</evidence>
<evidence type="ECO:0000256" key="8">
    <source>
        <dbReference type="ARBA" id="ARBA00023228"/>
    </source>
</evidence>
<feature type="transmembrane region" description="Helical" evidence="26">
    <location>
        <begin position="245"/>
        <end position="266"/>
    </location>
</feature>
<comment type="caution">
    <text evidence="28">The sequence shown here is derived from an EMBL/GenBank/DDBJ whole genome shotgun (WGS) entry which is preliminary data.</text>
</comment>
<comment type="catalytic activity">
    <reaction evidence="15">
        <text>L-aspartyl-L-lysine(out) = L-aspartyl-L-lysine(in)</text>
        <dbReference type="Rhea" id="RHEA:79411"/>
        <dbReference type="ChEBI" id="CHEBI:229953"/>
    </reaction>
</comment>
<keyword evidence="6 26" id="KW-1133">Transmembrane helix</keyword>
<evidence type="ECO:0000256" key="25">
    <source>
        <dbReference type="ARBA" id="ARBA00046376"/>
    </source>
</evidence>
<dbReference type="CDD" id="cd06174">
    <property type="entry name" value="MFS"/>
    <property type="match status" value="1"/>
</dbReference>
<evidence type="ECO:0000256" key="14">
    <source>
        <dbReference type="ARBA" id="ARBA00044893"/>
    </source>
</evidence>
<dbReference type="InterPro" id="IPR052187">
    <property type="entry name" value="MFSD1"/>
</dbReference>
<gene>
    <name evidence="28" type="ORF">GCM10017786_19710</name>
</gene>
<evidence type="ECO:0000256" key="3">
    <source>
        <dbReference type="ARBA" id="ARBA00008335"/>
    </source>
</evidence>
<accession>A0ABQ3ILH4</accession>
<evidence type="ECO:0000256" key="17">
    <source>
        <dbReference type="ARBA" id="ARBA00044900"/>
    </source>
</evidence>
<feature type="transmembrane region" description="Helical" evidence="26">
    <location>
        <begin position="192"/>
        <end position="211"/>
    </location>
</feature>
<name>A0ABQ3ILH4_9PSEU</name>
<evidence type="ECO:0000256" key="13">
    <source>
        <dbReference type="ARBA" id="ARBA00044891"/>
    </source>
</evidence>
<protein>
    <recommendedName>
        <fullName evidence="22">Lysosomal dipeptide transporter MFSD1</fullName>
    </recommendedName>
    <alternativeName>
        <fullName evidence="23">Major facilitator superfamily domain-containing protein 1</fullName>
    </alternativeName>
</protein>
<feature type="transmembrane region" description="Helical" evidence="26">
    <location>
        <begin position="404"/>
        <end position="425"/>
    </location>
</feature>
<evidence type="ECO:0000256" key="11">
    <source>
        <dbReference type="ARBA" id="ARBA00044881"/>
    </source>
</evidence>
<comment type="catalytic activity">
    <reaction evidence="20">
        <text>L-alanyl-L-lysine(out) = L-alanyl-L-lysine(in)</text>
        <dbReference type="Rhea" id="RHEA:79415"/>
        <dbReference type="ChEBI" id="CHEBI:192470"/>
    </reaction>
</comment>
<feature type="transmembrane region" description="Helical" evidence="26">
    <location>
        <begin position="35"/>
        <end position="54"/>
    </location>
</feature>
<evidence type="ECO:0000256" key="6">
    <source>
        <dbReference type="ARBA" id="ARBA00022989"/>
    </source>
</evidence>
<dbReference type="Gene3D" id="1.20.1250.20">
    <property type="entry name" value="MFS general substrate transporter like domains"/>
    <property type="match status" value="2"/>
</dbReference>
<comment type="catalytic activity">
    <reaction evidence="17">
        <text>L-lysyl-L-lysine(out) = L-lysyl-L-lysine(in)</text>
        <dbReference type="Rhea" id="RHEA:79403"/>
        <dbReference type="ChEBI" id="CHEBI:229956"/>
    </reaction>
</comment>
<comment type="catalytic activity">
    <reaction evidence="14">
        <text>L-alpha-aminoacyl-L-lysine(out) = L-alpha-aminoacyl-L-lysine(in)</text>
        <dbReference type="Rhea" id="RHEA:79383"/>
        <dbReference type="ChEBI" id="CHEBI:229966"/>
    </reaction>
</comment>
<evidence type="ECO:0000256" key="2">
    <source>
        <dbReference type="ARBA" id="ARBA00004651"/>
    </source>
</evidence>
<keyword evidence="7 26" id="KW-0472">Membrane</keyword>
<feature type="transmembrane region" description="Helical" evidence="26">
    <location>
        <begin position="310"/>
        <end position="330"/>
    </location>
</feature>
<feature type="transmembrane region" description="Helical" evidence="26">
    <location>
        <begin position="372"/>
        <end position="398"/>
    </location>
</feature>
<feature type="transmembrane region" description="Helical" evidence="26">
    <location>
        <begin position="99"/>
        <end position="118"/>
    </location>
</feature>
<keyword evidence="29" id="KW-1185">Reference proteome</keyword>
<feature type="transmembrane region" description="Helical" evidence="26">
    <location>
        <begin position="124"/>
        <end position="146"/>
    </location>
</feature>
<dbReference type="InterPro" id="IPR011701">
    <property type="entry name" value="MFS"/>
</dbReference>
<dbReference type="SUPFAM" id="SSF103473">
    <property type="entry name" value="MFS general substrate transporter"/>
    <property type="match status" value="1"/>
</dbReference>
<keyword evidence="4" id="KW-0813">Transport</keyword>
<dbReference type="Proteomes" id="UP000605897">
    <property type="component" value="Unassembled WGS sequence"/>
</dbReference>
<evidence type="ECO:0000256" key="10">
    <source>
        <dbReference type="ARBA" id="ARBA00044878"/>
    </source>
</evidence>
<feature type="transmembrane region" description="Helical" evidence="26">
    <location>
        <begin position="278"/>
        <end position="298"/>
    </location>
</feature>
<evidence type="ECO:0000256" key="23">
    <source>
        <dbReference type="ARBA" id="ARBA00045018"/>
    </source>
</evidence>
<comment type="subunit">
    <text evidence="25">Homodimer. Interacts with lysosomal protein GLMP (via lumenal domain); the interaction starts while both proteins are still in the endoplasmic reticulum and is required for stabilization of MFSD1 in lysosomes but has no direct effect on its targeting to lysosomes or transporter activity.</text>
</comment>
<comment type="similarity">
    <text evidence="3">Belongs to the major facilitator superfamily.</text>
</comment>
<feature type="domain" description="Major facilitator superfamily (MFS) profile" evidence="27">
    <location>
        <begin position="37"/>
        <end position="428"/>
    </location>
</feature>